<dbReference type="VEuPathDB" id="VectorBase:HLOH_057709"/>
<reference evidence="1 2" key="1">
    <citation type="journal article" date="2020" name="Cell">
        <title>Large-Scale Comparative Analyses of Tick Genomes Elucidate Their Genetic Diversity and Vector Capacities.</title>
        <authorList>
            <consortium name="Tick Genome and Microbiome Consortium (TIGMIC)"/>
            <person name="Jia N."/>
            <person name="Wang J."/>
            <person name="Shi W."/>
            <person name="Du L."/>
            <person name="Sun Y."/>
            <person name="Zhan W."/>
            <person name="Jiang J.F."/>
            <person name="Wang Q."/>
            <person name="Zhang B."/>
            <person name="Ji P."/>
            <person name="Bell-Sakyi L."/>
            <person name="Cui X.M."/>
            <person name="Yuan T.T."/>
            <person name="Jiang B.G."/>
            <person name="Yang W.F."/>
            <person name="Lam T.T."/>
            <person name="Chang Q.C."/>
            <person name="Ding S.J."/>
            <person name="Wang X.J."/>
            <person name="Zhu J.G."/>
            <person name="Ruan X.D."/>
            <person name="Zhao L."/>
            <person name="Wei J.T."/>
            <person name="Ye R.Z."/>
            <person name="Que T.C."/>
            <person name="Du C.H."/>
            <person name="Zhou Y.H."/>
            <person name="Cheng J.X."/>
            <person name="Dai P.F."/>
            <person name="Guo W.B."/>
            <person name="Han X.H."/>
            <person name="Huang E.J."/>
            <person name="Li L.F."/>
            <person name="Wei W."/>
            <person name="Gao Y.C."/>
            <person name="Liu J.Z."/>
            <person name="Shao H.Z."/>
            <person name="Wang X."/>
            <person name="Wang C.C."/>
            <person name="Yang T.C."/>
            <person name="Huo Q.B."/>
            <person name="Li W."/>
            <person name="Chen H.Y."/>
            <person name="Chen S.E."/>
            <person name="Zhou L.G."/>
            <person name="Ni X.B."/>
            <person name="Tian J.H."/>
            <person name="Sheng Y."/>
            <person name="Liu T."/>
            <person name="Pan Y.S."/>
            <person name="Xia L.Y."/>
            <person name="Li J."/>
            <person name="Zhao F."/>
            <person name="Cao W.C."/>
        </authorList>
    </citation>
    <scope>NUCLEOTIDE SEQUENCE [LARGE SCALE GENOMIC DNA]</scope>
    <source>
        <strain evidence="1">HaeL-2018</strain>
    </source>
</reference>
<name>A0A9J6GTL1_HAELO</name>
<accession>A0A9J6GTL1</accession>
<organism evidence="1 2">
    <name type="scientific">Haemaphysalis longicornis</name>
    <name type="common">Bush tick</name>
    <dbReference type="NCBI Taxonomy" id="44386"/>
    <lineage>
        <taxon>Eukaryota</taxon>
        <taxon>Metazoa</taxon>
        <taxon>Ecdysozoa</taxon>
        <taxon>Arthropoda</taxon>
        <taxon>Chelicerata</taxon>
        <taxon>Arachnida</taxon>
        <taxon>Acari</taxon>
        <taxon>Parasitiformes</taxon>
        <taxon>Ixodida</taxon>
        <taxon>Ixodoidea</taxon>
        <taxon>Ixodidae</taxon>
        <taxon>Haemaphysalinae</taxon>
        <taxon>Haemaphysalis</taxon>
    </lineage>
</organism>
<comment type="caution">
    <text evidence="1">The sequence shown here is derived from an EMBL/GenBank/DDBJ whole genome shotgun (WGS) entry which is preliminary data.</text>
</comment>
<dbReference type="EMBL" id="JABSTR010000008">
    <property type="protein sequence ID" value="KAH9377711.1"/>
    <property type="molecule type" value="Genomic_DNA"/>
</dbReference>
<proteinExistence type="predicted"/>
<keyword evidence="2" id="KW-1185">Reference proteome</keyword>
<evidence type="ECO:0000313" key="2">
    <source>
        <dbReference type="Proteomes" id="UP000821853"/>
    </source>
</evidence>
<dbReference type="Proteomes" id="UP000821853">
    <property type="component" value="Unassembled WGS sequence"/>
</dbReference>
<evidence type="ECO:0000313" key="1">
    <source>
        <dbReference type="EMBL" id="KAH9377711.1"/>
    </source>
</evidence>
<dbReference type="AlphaFoldDB" id="A0A9J6GTL1"/>
<gene>
    <name evidence="1" type="ORF">HPB48_002342</name>
</gene>
<protein>
    <submittedName>
        <fullName evidence="1">Uncharacterized protein</fullName>
    </submittedName>
</protein>
<sequence>MGHVRLIKLRTQEATQRLITAGGIQVKGRFCTVIDPAHQELTIRVHWVPFHLPDEAAHRTFTDFGGVKHVRQDACASAGFESAKSTTRRGHIRKGGRVPKFTQCHSFGQEARDCVRTYADVTGRPEEQEVRPDVMNVD</sequence>